<dbReference type="GO" id="GO:0008360">
    <property type="term" value="P:regulation of cell shape"/>
    <property type="evidence" value="ECO:0007669"/>
    <property type="project" value="UniProtKB-KW"/>
</dbReference>
<dbReference type="PANTHER" id="PTHR47019:SF1">
    <property type="entry name" value="LIPID II FLIPPASE MURJ"/>
    <property type="match status" value="1"/>
</dbReference>
<feature type="transmembrane region" description="Helical" evidence="8">
    <location>
        <begin position="368"/>
        <end position="389"/>
    </location>
</feature>
<accession>A0A3B1C439</accession>
<feature type="transmembrane region" description="Helical" evidence="8">
    <location>
        <begin position="244"/>
        <end position="269"/>
    </location>
</feature>
<dbReference type="PIRSF" id="PIRSF002869">
    <property type="entry name" value="MviN"/>
    <property type="match status" value="1"/>
</dbReference>
<keyword evidence="4" id="KW-0133">Cell shape</keyword>
<keyword evidence="3 8" id="KW-0812">Transmembrane</keyword>
<dbReference type="EMBL" id="UOGA01000295">
    <property type="protein sequence ID" value="VAX25266.1"/>
    <property type="molecule type" value="Genomic_DNA"/>
</dbReference>
<dbReference type="NCBIfam" id="TIGR01695">
    <property type="entry name" value="murJ_mviN"/>
    <property type="match status" value="1"/>
</dbReference>
<feature type="transmembrane region" description="Helical" evidence="8">
    <location>
        <begin position="328"/>
        <end position="348"/>
    </location>
</feature>
<dbReference type="CDD" id="cd13123">
    <property type="entry name" value="MATE_MurJ_like"/>
    <property type="match status" value="1"/>
</dbReference>
<comment type="subcellular location">
    <subcellularLocation>
        <location evidence="1">Cell membrane</location>
        <topology evidence="1">Multi-pass membrane protein</topology>
    </subcellularLocation>
</comment>
<evidence type="ECO:0000313" key="9">
    <source>
        <dbReference type="EMBL" id="VAX25266.1"/>
    </source>
</evidence>
<protein>
    <submittedName>
        <fullName evidence="9">Proposed peptidoglycan lipid II flippase MurJ</fullName>
    </submittedName>
</protein>
<keyword evidence="2" id="KW-1003">Cell membrane</keyword>
<feature type="transmembrane region" description="Helical" evidence="8">
    <location>
        <begin position="424"/>
        <end position="444"/>
    </location>
</feature>
<gene>
    <name evidence="9" type="ORF">MNBD_NITROSPINAE04-407</name>
</gene>
<feature type="transmembrane region" description="Helical" evidence="8">
    <location>
        <begin position="17"/>
        <end position="35"/>
    </location>
</feature>
<dbReference type="HAMAP" id="MF_02078">
    <property type="entry name" value="MurJ_MviN"/>
    <property type="match status" value="1"/>
</dbReference>
<dbReference type="GO" id="GO:0009252">
    <property type="term" value="P:peptidoglycan biosynthetic process"/>
    <property type="evidence" value="ECO:0007669"/>
    <property type="project" value="UniProtKB-KW"/>
</dbReference>
<evidence type="ECO:0000256" key="3">
    <source>
        <dbReference type="ARBA" id="ARBA00022692"/>
    </source>
</evidence>
<organism evidence="9">
    <name type="scientific">hydrothermal vent metagenome</name>
    <dbReference type="NCBI Taxonomy" id="652676"/>
    <lineage>
        <taxon>unclassified sequences</taxon>
        <taxon>metagenomes</taxon>
        <taxon>ecological metagenomes</taxon>
    </lineage>
</organism>
<reference evidence="9" key="1">
    <citation type="submission" date="2018-06" db="EMBL/GenBank/DDBJ databases">
        <authorList>
            <person name="Zhirakovskaya E."/>
        </authorList>
    </citation>
    <scope>NUCLEOTIDE SEQUENCE</scope>
</reference>
<evidence type="ECO:0000256" key="2">
    <source>
        <dbReference type="ARBA" id="ARBA00022475"/>
    </source>
</evidence>
<dbReference type="InterPro" id="IPR051050">
    <property type="entry name" value="Lipid_II_flippase_MurJ/MviN"/>
</dbReference>
<evidence type="ECO:0000256" key="7">
    <source>
        <dbReference type="ARBA" id="ARBA00023136"/>
    </source>
</evidence>
<keyword evidence="6 8" id="KW-1133">Transmembrane helix</keyword>
<sequence length="533" mass="57065">MTADPPSPGSERSSKEYLTRAAGSVALATLISRLFGYLRDMIIADLFGARSAADAFFVAFRIPNLLRRFTAEGALTAAFVPVYSEALKRKGKPGAFPIICNLLTILTALLMVVTAGGVIFAPWIVKVIAPGFTSDPHTYELTTQLTRIMFPYLLVISIAATFMAALNSMGRFFIPAIAPALLNISIIICALLFYDKFEEPTVALAIGVLIGGVLQMAVQIPPLLKLGFRYVPSFDLKDVATRKIGLLMIPAAFGMAVAEINVFVDTILASLLPEGSVSYLFYGNRLVQFPLGVFGVAVGIAALPVMSREVAEGKTAKLAELLSHSLRLILFVSIPSTVGLIILANPMINTLFERGQFDETARAGSALALSLYAVGLVAFAGVKVTVSAFYSLQDTSTPTKVAALCMVLNIALNLLLMGPLKHGGLALATSISSMVNILALLWLLRKRLESIDGFNIARSGAIMLAASVIMGGAVYGYIVQFYAYNDALMIRAFHLFSAITVGVVVYMGFMLVFGSREAISMKNRIAVKLGFGL</sequence>
<dbReference type="GO" id="GO:0015648">
    <property type="term" value="F:lipid-linked peptidoglycan transporter activity"/>
    <property type="evidence" value="ECO:0007669"/>
    <property type="project" value="TreeGrafter"/>
</dbReference>
<evidence type="ECO:0000256" key="6">
    <source>
        <dbReference type="ARBA" id="ARBA00022989"/>
    </source>
</evidence>
<feature type="transmembrane region" description="Helical" evidence="8">
    <location>
        <begin position="200"/>
        <end position="224"/>
    </location>
</feature>
<keyword evidence="5" id="KW-0573">Peptidoglycan synthesis</keyword>
<dbReference type="InterPro" id="IPR004268">
    <property type="entry name" value="MurJ"/>
</dbReference>
<feature type="transmembrane region" description="Helical" evidence="8">
    <location>
        <begin position="145"/>
        <end position="165"/>
    </location>
</feature>
<dbReference type="GO" id="GO:0005886">
    <property type="term" value="C:plasma membrane"/>
    <property type="evidence" value="ECO:0007669"/>
    <property type="project" value="UniProtKB-SubCell"/>
</dbReference>
<feature type="transmembrane region" description="Helical" evidence="8">
    <location>
        <begin position="289"/>
        <end position="307"/>
    </location>
</feature>
<dbReference type="GO" id="GO:0034204">
    <property type="term" value="P:lipid translocation"/>
    <property type="evidence" value="ECO:0007669"/>
    <property type="project" value="TreeGrafter"/>
</dbReference>
<dbReference type="PRINTS" id="PR01806">
    <property type="entry name" value="VIRFACTRMVIN"/>
</dbReference>
<keyword evidence="7 8" id="KW-0472">Membrane</keyword>
<feature type="transmembrane region" description="Helical" evidence="8">
    <location>
        <begin position="490"/>
        <end position="514"/>
    </location>
</feature>
<evidence type="ECO:0000256" key="1">
    <source>
        <dbReference type="ARBA" id="ARBA00004651"/>
    </source>
</evidence>
<evidence type="ECO:0000256" key="5">
    <source>
        <dbReference type="ARBA" id="ARBA00022984"/>
    </source>
</evidence>
<feature type="transmembrane region" description="Helical" evidence="8">
    <location>
        <begin position="401"/>
        <end position="418"/>
    </location>
</feature>
<feature type="transmembrane region" description="Helical" evidence="8">
    <location>
        <begin position="172"/>
        <end position="194"/>
    </location>
</feature>
<evidence type="ECO:0000256" key="8">
    <source>
        <dbReference type="SAM" id="Phobius"/>
    </source>
</evidence>
<proteinExistence type="inferred from homology"/>
<evidence type="ECO:0000256" key="4">
    <source>
        <dbReference type="ARBA" id="ARBA00022960"/>
    </source>
</evidence>
<feature type="transmembrane region" description="Helical" evidence="8">
    <location>
        <begin position="98"/>
        <end position="125"/>
    </location>
</feature>
<dbReference type="PANTHER" id="PTHR47019">
    <property type="entry name" value="LIPID II FLIPPASE MURJ"/>
    <property type="match status" value="1"/>
</dbReference>
<dbReference type="Pfam" id="PF03023">
    <property type="entry name" value="MurJ"/>
    <property type="match status" value="1"/>
</dbReference>
<name>A0A3B1C439_9ZZZZ</name>
<dbReference type="AlphaFoldDB" id="A0A3B1C439"/>
<feature type="transmembrane region" description="Helical" evidence="8">
    <location>
        <begin position="456"/>
        <end position="478"/>
    </location>
</feature>